<dbReference type="GO" id="GO:0016740">
    <property type="term" value="F:transferase activity"/>
    <property type="evidence" value="ECO:0007669"/>
    <property type="project" value="UniProtKB-KW"/>
</dbReference>
<dbReference type="SUPFAM" id="SSF53474">
    <property type="entry name" value="alpha/beta-Hydrolases"/>
    <property type="match status" value="1"/>
</dbReference>
<dbReference type="Proteomes" id="UP000035932">
    <property type="component" value="Unassembled WGS sequence"/>
</dbReference>
<dbReference type="Gene3D" id="3.40.50.2020">
    <property type="match status" value="1"/>
</dbReference>
<dbReference type="RefSeq" id="WP_048476444.1">
    <property type="nucleotide sequence ID" value="NZ_JBIRUD010000024.1"/>
</dbReference>
<dbReference type="Pfam" id="PF00156">
    <property type="entry name" value="Pribosyltran"/>
    <property type="match status" value="1"/>
</dbReference>
<dbReference type="STRING" id="66430.ACS04_11450"/>
<dbReference type="InterPro" id="IPR029058">
    <property type="entry name" value="AB_hydrolase_fold"/>
</dbReference>
<dbReference type="InterPro" id="IPR000836">
    <property type="entry name" value="PRTase_dom"/>
</dbReference>
<dbReference type="PATRIC" id="fig|66430.4.peg.4684"/>
<keyword evidence="2" id="KW-0808">Transferase</keyword>
<dbReference type="OrthoDB" id="9810066at2"/>
<evidence type="ECO:0000313" key="3">
    <source>
        <dbReference type="Proteomes" id="UP000035932"/>
    </source>
</evidence>
<comment type="caution">
    <text evidence="2">The sequence shown here is derived from an EMBL/GenBank/DDBJ whole genome shotgun (WGS) entry which is preliminary data.</text>
</comment>
<reference evidence="2 3" key="1">
    <citation type="submission" date="2015-06" db="EMBL/GenBank/DDBJ databases">
        <title>Recapitulation of the evolution of biosynthetic gene clusters reveals hidden chemical diversity on bacterial genomes.</title>
        <authorList>
            <person name="Cruz-Morales P."/>
            <person name="Martinez-Guerrero C."/>
            <person name="Morales-Escalante M.A."/>
            <person name="Yanez-Guerra L.A."/>
            <person name="Kopp J.F."/>
            <person name="Feldmann J."/>
            <person name="Ramos-Aboites H.E."/>
            <person name="Barona-Gomez F."/>
        </authorList>
    </citation>
    <scope>NUCLEOTIDE SEQUENCE [LARGE SCALE GENOMIC DNA]</scope>
    <source>
        <strain evidence="2 3">ATCC 31245</strain>
    </source>
</reference>
<accession>A0A0J6XSM7</accession>
<keyword evidence="3" id="KW-1185">Reference proteome</keyword>
<evidence type="ECO:0000313" key="2">
    <source>
        <dbReference type="EMBL" id="KMO97768.1"/>
    </source>
</evidence>
<gene>
    <name evidence="2" type="ORF">ACS04_11450</name>
</gene>
<evidence type="ECO:0000259" key="1">
    <source>
        <dbReference type="Pfam" id="PF00156"/>
    </source>
</evidence>
<proteinExistence type="predicted"/>
<dbReference type="Gene3D" id="3.40.50.1820">
    <property type="entry name" value="alpha/beta hydrolase"/>
    <property type="match status" value="1"/>
</dbReference>
<dbReference type="EMBL" id="LFML01000043">
    <property type="protein sequence ID" value="KMO97768.1"/>
    <property type="molecule type" value="Genomic_DNA"/>
</dbReference>
<dbReference type="CDD" id="cd06223">
    <property type="entry name" value="PRTases_typeI"/>
    <property type="match status" value="1"/>
</dbReference>
<dbReference type="PANTHER" id="PTHR13136">
    <property type="entry name" value="TESTIS DEVELOPMENT PROTEIN PRTD"/>
    <property type="match status" value="1"/>
</dbReference>
<dbReference type="Gene3D" id="3.30.1310.20">
    <property type="entry name" value="PRTase-like"/>
    <property type="match status" value="1"/>
</dbReference>
<dbReference type="AlphaFoldDB" id="A0A0J6XSM7"/>
<dbReference type="InterPro" id="IPR029057">
    <property type="entry name" value="PRTase-like"/>
</dbReference>
<organism evidence="2 3">
    <name type="scientific">Streptomyces roseus</name>
    <dbReference type="NCBI Taxonomy" id="66430"/>
    <lineage>
        <taxon>Bacteria</taxon>
        <taxon>Bacillati</taxon>
        <taxon>Actinomycetota</taxon>
        <taxon>Actinomycetes</taxon>
        <taxon>Kitasatosporales</taxon>
        <taxon>Streptomycetaceae</taxon>
        <taxon>Streptomyces</taxon>
    </lineage>
</organism>
<dbReference type="InterPro" id="IPR026555">
    <property type="entry name" value="NSL3/Tex30"/>
</dbReference>
<sequence length="432" mass="45111">MLFTDRDDAGRRLGTELARYAVGHPVVLGLPRGGVPVAFHVAHALGAPLDVIVVRKLGVPYQPELAFGAIGEGGVRVISEDIVRRGRLTPRDVAAVEEAEQAELTRRAARYRAGRPQEDLRGRTVIVVDDGIATGATAAAACQVVRAQGAARIVMAAPVAPPDALARVGAVADEVVCLGSPPGFSSVGQWYRDFSQTPDEEVVTLLAQSPRRPPPAERAGVEVAVEAPDLRLPGELTLPPGAGAVVVFAHGSGSSRRSPRNRRVAADLNRAGLGTLLFDLLTPAEEADRSNVFDVDALAARLAAATAWLGTRTPLPPAYFGASTGAAAALAAAAEPDSPVYAVVSRGGRPDLAGSRLAEVRAPTLLIVGSQDRQVLALNREARARLRCESRLEVVEGATHLFEEPGALHRVSALAEEWFTTHLSPGGPAAAG</sequence>
<name>A0A0J6XSM7_9ACTN</name>
<protein>
    <submittedName>
        <fullName evidence="2">Phosphoribosyl transferase</fullName>
    </submittedName>
</protein>
<dbReference type="PANTHER" id="PTHR13136:SF11">
    <property type="entry name" value="TESTIS-EXPRESSED PROTEIN 30"/>
    <property type="match status" value="1"/>
</dbReference>
<dbReference type="SUPFAM" id="SSF53271">
    <property type="entry name" value="PRTase-like"/>
    <property type="match status" value="1"/>
</dbReference>
<feature type="domain" description="Phosphoribosyltransferase" evidence="1">
    <location>
        <begin position="24"/>
        <end position="175"/>
    </location>
</feature>